<evidence type="ECO:0000256" key="2">
    <source>
        <dbReference type="ARBA" id="ARBA00005983"/>
    </source>
</evidence>
<dbReference type="Proteomes" id="UP000228680">
    <property type="component" value="Unassembled WGS sequence"/>
</dbReference>
<comment type="caution">
    <text evidence="12">The sequence shown here is derived from an EMBL/GenBank/DDBJ whole genome shotgun (WGS) entry which is preliminary data.</text>
</comment>
<organism evidence="12 13">
    <name type="scientific">Chryseomicrobium excrementi</name>
    <dbReference type="NCBI Taxonomy" id="2041346"/>
    <lineage>
        <taxon>Bacteria</taxon>
        <taxon>Bacillati</taxon>
        <taxon>Bacillota</taxon>
        <taxon>Bacilli</taxon>
        <taxon>Bacillales</taxon>
        <taxon>Caryophanaceae</taxon>
        <taxon>Chryseomicrobium</taxon>
    </lineage>
</organism>
<comment type="similarity">
    <text evidence="2">Belongs to the diacylglycerol/lipid kinase family.</text>
</comment>
<dbReference type="InterPro" id="IPR001206">
    <property type="entry name" value="Diacylglycerol_kinase_cat_dom"/>
</dbReference>
<evidence type="ECO:0000256" key="7">
    <source>
        <dbReference type="ARBA" id="ARBA00022840"/>
    </source>
</evidence>
<evidence type="ECO:0000256" key="6">
    <source>
        <dbReference type="ARBA" id="ARBA00022777"/>
    </source>
</evidence>
<sequence length="304" mass="33581">MRRLVFIINPAAGNGRALKKWEALQKELTGDYQFYLTNYTRHAVELVQALDPDIHTLLIAIGGDGTVHEVIEGALNRPCFAIAALSAGSGNDFGRTYTSVTSKDEIEGLLRLSEQVPMKLGSLQTTTSQYVFVNNAGFGFDAEVVYQTNRSLWKRRLNHFGLGKLAYYGVVVKELLTFEAATIELTVDGQTHVLPKAWFLVVCNQPYFGGGMKISPNSNPADDMLEVTVVSDISRWKLLLLFGTVFIGWHTKLQAVKQFSGQSCQFTVSRPMIGHTDGEYCGRLEAGQVASAHLLSQTWAMPVK</sequence>
<dbReference type="SUPFAM" id="SSF111331">
    <property type="entry name" value="NAD kinase/diacylglycerol kinase-like"/>
    <property type="match status" value="1"/>
</dbReference>
<dbReference type="GO" id="GO:0008654">
    <property type="term" value="P:phospholipid biosynthetic process"/>
    <property type="evidence" value="ECO:0007669"/>
    <property type="project" value="UniProtKB-KW"/>
</dbReference>
<keyword evidence="8" id="KW-0443">Lipid metabolism</keyword>
<keyword evidence="13" id="KW-1185">Reference proteome</keyword>
<protein>
    <submittedName>
        <fullName evidence="12">Lipid kinase</fullName>
    </submittedName>
</protein>
<evidence type="ECO:0000256" key="10">
    <source>
        <dbReference type="ARBA" id="ARBA00023264"/>
    </source>
</evidence>
<dbReference type="Gene3D" id="3.40.50.10330">
    <property type="entry name" value="Probable inorganic polyphosphate/atp-NAD kinase, domain 1"/>
    <property type="match status" value="1"/>
</dbReference>
<dbReference type="EMBL" id="PCGR01000001">
    <property type="protein sequence ID" value="PJK17343.1"/>
    <property type="molecule type" value="Genomic_DNA"/>
</dbReference>
<proteinExistence type="inferred from homology"/>
<dbReference type="PANTHER" id="PTHR12358">
    <property type="entry name" value="SPHINGOSINE KINASE"/>
    <property type="match status" value="1"/>
</dbReference>
<dbReference type="RefSeq" id="WP_100352223.1">
    <property type="nucleotide sequence ID" value="NZ_PCGR01000001.1"/>
</dbReference>
<name>A0A2M9F1K4_9BACL</name>
<evidence type="ECO:0000256" key="5">
    <source>
        <dbReference type="ARBA" id="ARBA00022741"/>
    </source>
</evidence>
<dbReference type="GO" id="GO:0005524">
    <property type="term" value="F:ATP binding"/>
    <property type="evidence" value="ECO:0007669"/>
    <property type="project" value="UniProtKB-KW"/>
</dbReference>
<comment type="cofactor">
    <cofactor evidence="1">
        <name>Mg(2+)</name>
        <dbReference type="ChEBI" id="CHEBI:18420"/>
    </cofactor>
</comment>
<keyword evidence="6 12" id="KW-0418">Kinase</keyword>
<evidence type="ECO:0000313" key="12">
    <source>
        <dbReference type="EMBL" id="PJK17343.1"/>
    </source>
</evidence>
<evidence type="ECO:0000256" key="4">
    <source>
        <dbReference type="ARBA" id="ARBA00022679"/>
    </source>
</evidence>
<gene>
    <name evidence="12" type="ORF">CQS04_00225</name>
</gene>
<dbReference type="Pfam" id="PF19279">
    <property type="entry name" value="YegS_C"/>
    <property type="match status" value="1"/>
</dbReference>
<dbReference type="InterPro" id="IPR045540">
    <property type="entry name" value="YegS/DAGK_C"/>
</dbReference>
<evidence type="ECO:0000256" key="1">
    <source>
        <dbReference type="ARBA" id="ARBA00001946"/>
    </source>
</evidence>
<keyword evidence="7" id="KW-0067">ATP-binding</keyword>
<dbReference type="OrthoDB" id="9786026at2"/>
<dbReference type="InterPro" id="IPR050187">
    <property type="entry name" value="Lipid_Phosphate_FormReg"/>
</dbReference>
<feature type="domain" description="DAGKc" evidence="11">
    <location>
        <begin position="1"/>
        <end position="127"/>
    </location>
</feature>
<keyword evidence="4" id="KW-0808">Transferase</keyword>
<dbReference type="InterPro" id="IPR016064">
    <property type="entry name" value="NAD/diacylglycerol_kinase_sf"/>
</dbReference>
<evidence type="ECO:0000256" key="9">
    <source>
        <dbReference type="ARBA" id="ARBA00023209"/>
    </source>
</evidence>
<evidence type="ECO:0000256" key="8">
    <source>
        <dbReference type="ARBA" id="ARBA00023098"/>
    </source>
</evidence>
<keyword evidence="3" id="KW-0444">Lipid biosynthesis</keyword>
<evidence type="ECO:0000256" key="3">
    <source>
        <dbReference type="ARBA" id="ARBA00022516"/>
    </source>
</evidence>
<dbReference type="Pfam" id="PF00781">
    <property type="entry name" value="DAGK_cat"/>
    <property type="match status" value="1"/>
</dbReference>
<dbReference type="InterPro" id="IPR017438">
    <property type="entry name" value="ATP-NAD_kinase_N"/>
</dbReference>
<dbReference type="GO" id="GO:0016301">
    <property type="term" value="F:kinase activity"/>
    <property type="evidence" value="ECO:0007669"/>
    <property type="project" value="UniProtKB-KW"/>
</dbReference>
<dbReference type="Gene3D" id="2.60.200.40">
    <property type="match status" value="1"/>
</dbReference>
<reference evidence="12 13" key="1">
    <citation type="submission" date="2017-10" db="EMBL/GenBank/DDBJ databases">
        <title>Draft genome of Chryseomicrobium casticus sp. nov.</title>
        <authorList>
            <person name="Chakraborty R."/>
            <person name="Saha T."/>
        </authorList>
    </citation>
    <scope>NUCLEOTIDE SEQUENCE [LARGE SCALE GENOMIC DNA]</scope>
    <source>
        <strain evidence="12 13">ET03</strain>
    </source>
</reference>
<dbReference type="AlphaFoldDB" id="A0A2M9F1K4"/>
<keyword evidence="10" id="KW-1208">Phospholipid metabolism</keyword>
<keyword evidence="9" id="KW-0594">Phospholipid biosynthesis</keyword>
<dbReference type="PANTHER" id="PTHR12358:SF54">
    <property type="entry name" value="SPHINGOSINE KINASE RELATED PROTEIN"/>
    <property type="match status" value="1"/>
</dbReference>
<keyword evidence="5" id="KW-0547">Nucleotide-binding</keyword>
<accession>A0A2M9F1K4</accession>
<dbReference type="InterPro" id="IPR005218">
    <property type="entry name" value="Diacylglycerol/lipid_kinase"/>
</dbReference>
<dbReference type="SMART" id="SM00046">
    <property type="entry name" value="DAGKc"/>
    <property type="match status" value="1"/>
</dbReference>
<dbReference type="NCBIfam" id="TIGR00147">
    <property type="entry name" value="YegS/Rv2252/BmrU family lipid kinase"/>
    <property type="match status" value="1"/>
</dbReference>
<evidence type="ECO:0000313" key="13">
    <source>
        <dbReference type="Proteomes" id="UP000228680"/>
    </source>
</evidence>
<dbReference type="PROSITE" id="PS50146">
    <property type="entry name" value="DAGK"/>
    <property type="match status" value="1"/>
</dbReference>
<evidence type="ECO:0000259" key="11">
    <source>
        <dbReference type="PROSITE" id="PS50146"/>
    </source>
</evidence>